<dbReference type="GO" id="GO:0007035">
    <property type="term" value="P:vacuolar acidification"/>
    <property type="evidence" value="ECO:0007669"/>
    <property type="project" value="TreeGrafter"/>
</dbReference>
<evidence type="ECO:0000259" key="2">
    <source>
        <dbReference type="Pfam" id="PF12234"/>
    </source>
</evidence>
<dbReference type="SMART" id="SM00320">
    <property type="entry name" value="WD40"/>
    <property type="match status" value="4"/>
</dbReference>
<proteinExistence type="predicted"/>
<dbReference type="AlphaFoldDB" id="A0A9R0RIA8"/>
<reference evidence="3 4" key="1">
    <citation type="submission" date="2017-09" db="EMBL/GenBank/DDBJ databases">
        <authorList>
            <consortium name="International Durum Wheat Genome Sequencing Consortium (IDWGSC)"/>
            <person name="Milanesi L."/>
        </authorList>
    </citation>
    <scope>NUCLEOTIDE SEQUENCE [LARGE SCALE GENOMIC DNA]</scope>
    <source>
        <strain evidence="4">cv. Svevo</strain>
    </source>
</reference>
<dbReference type="Pfam" id="PF12234">
    <property type="entry name" value="Rav1p_C"/>
    <property type="match status" value="1"/>
</dbReference>
<name>A0A9R0RIA8_TRITD</name>
<dbReference type="InterPro" id="IPR052208">
    <property type="entry name" value="DmX-like/RAVE_component"/>
</dbReference>
<sequence>MREHDPLPQLPLALHPPHLIPPAPTPDHRALSFLPDFGGLPWVAYAAGSLLVVSHLPSPPRTSVSDTVEDESPFFCQVIDLHTPVSAVAWCGRGRGELAAASGNSVSVFQPAPSSGSFSWLLRWVITEMFTVTAIAWTGSGDGIVVVGGGVAMWARVQSSWQLAWRSTPQVPQSLVSATHFVHAPVVAASAAAPVEGNVPVLVFLNDAKLGLETAELLHPQPVSMIQWRPLTLSVGDPSEVRREILMTCCLDGTARLWTGAEVTRSKKQPTSRRSFSVIAVIELDNILNGVLGVDISVRWAVETGSVVSRDDEAKFKLFSGHSWQNKVGKCEWLVSVGPGRCTNFWAAHCLDDVSPPRYPWITLWKQSEPQAWEESAINPKSTVQPIFVETVISRIFHDNRFLVLGGENGADLVVVRIPNGDQGRHVTYVHGEMFAAAIYEDSTVFPTVVDGEYPTCISVMSLDNTVLPLQQHVPFATSPGYHIATGYSDGTVKLWKMSGADNPLQTGRWSNSWELVGMFGAHPGPISAISLSRCGRVATVGRNVQKNNTSIHIWEAVKLMGDGCFLLEDALMIQSAVVGLDWLSLGNGRFLLAVCFRNKLHIYSHKHPSFQNVLHTANLEEKHLWSCIALAHSHHDVASFCWGPKASIALVHNNHFSLFSSWLVRGANERITQKGVCSATDVHDKLPCTVHVNETIFGKSGLSENYSNAEATENNSTLLPGQHNSHCSNGLWSLLDISSNLSGHLAPYHPRALIHHLYSGVDYSNLFLMFFSGFYICCTRPC</sequence>
<dbReference type="InterPro" id="IPR001680">
    <property type="entry name" value="WD40_rpt"/>
</dbReference>
<evidence type="ECO:0000313" key="3">
    <source>
        <dbReference type="EMBL" id="VAH60946.1"/>
    </source>
</evidence>
<dbReference type="GO" id="GO:0043291">
    <property type="term" value="C:RAVE complex"/>
    <property type="evidence" value="ECO:0007669"/>
    <property type="project" value="TreeGrafter"/>
</dbReference>
<dbReference type="InterPro" id="IPR036322">
    <property type="entry name" value="WD40_repeat_dom_sf"/>
</dbReference>
<dbReference type="SUPFAM" id="SSF50978">
    <property type="entry name" value="WD40 repeat-like"/>
    <property type="match status" value="1"/>
</dbReference>
<dbReference type="InterPro" id="IPR022033">
    <property type="entry name" value="Rav1p_C"/>
</dbReference>
<gene>
    <name evidence="3" type="ORF">TRITD_3Av1G122400</name>
</gene>
<dbReference type="Gramene" id="TRITD3Av1G122400.12">
    <property type="protein sequence ID" value="TRITD3Av1G122400.12"/>
    <property type="gene ID" value="TRITD3Av1G122400"/>
</dbReference>
<evidence type="ECO:0000256" key="1">
    <source>
        <dbReference type="SAM" id="MobiDB-lite"/>
    </source>
</evidence>
<dbReference type="EMBL" id="LT934115">
    <property type="protein sequence ID" value="VAH60946.1"/>
    <property type="molecule type" value="Genomic_DNA"/>
</dbReference>
<dbReference type="PANTHER" id="PTHR13950:SF9">
    <property type="entry name" value="RABCONNECTIN-3A"/>
    <property type="match status" value="1"/>
</dbReference>
<dbReference type="Gene3D" id="2.130.10.10">
    <property type="entry name" value="YVTN repeat-like/Quinoprotein amine dehydrogenase"/>
    <property type="match status" value="2"/>
</dbReference>
<protein>
    <recommendedName>
        <fullName evidence="2">RAVE complex protein Rav1 C-terminal domain-containing protein</fullName>
    </recommendedName>
</protein>
<dbReference type="InterPro" id="IPR015943">
    <property type="entry name" value="WD40/YVTN_repeat-like_dom_sf"/>
</dbReference>
<accession>A0A9R0RIA8</accession>
<feature type="domain" description="RAVE complex protein Rav1 C-terminal" evidence="2">
    <location>
        <begin position="527"/>
        <end position="761"/>
    </location>
</feature>
<keyword evidence="4" id="KW-1185">Reference proteome</keyword>
<dbReference type="PANTHER" id="PTHR13950">
    <property type="entry name" value="RABCONNECTIN-RELATED"/>
    <property type="match status" value="1"/>
</dbReference>
<feature type="region of interest" description="Disordered" evidence="1">
    <location>
        <begin position="1"/>
        <end position="21"/>
    </location>
</feature>
<evidence type="ECO:0000313" key="4">
    <source>
        <dbReference type="Proteomes" id="UP000324705"/>
    </source>
</evidence>
<organism evidence="3 4">
    <name type="scientific">Triticum turgidum subsp. durum</name>
    <name type="common">Durum wheat</name>
    <name type="synonym">Triticum durum</name>
    <dbReference type="NCBI Taxonomy" id="4567"/>
    <lineage>
        <taxon>Eukaryota</taxon>
        <taxon>Viridiplantae</taxon>
        <taxon>Streptophyta</taxon>
        <taxon>Embryophyta</taxon>
        <taxon>Tracheophyta</taxon>
        <taxon>Spermatophyta</taxon>
        <taxon>Magnoliopsida</taxon>
        <taxon>Liliopsida</taxon>
        <taxon>Poales</taxon>
        <taxon>Poaceae</taxon>
        <taxon>BOP clade</taxon>
        <taxon>Pooideae</taxon>
        <taxon>Triticodae</taxon>
        <taxon>Triticeae</taxon>
        <taxon>Triticinae</taxon>
        <taxon>Triticum</taxon>
    </lineage>
</organism>
<dbReference type="Proteomes" id="UP000324705">
    <property type="component" value="Chromosome 3A"/>
</dbReference>